<dbReference type="OrthoDB" id="369750at2759"/>
<feature type="region of interest" description="Disordered" evidence="1">
    <location>
        <begin position="98"/>
        <end position="157"/>
    </location>
</feature>
<feature type="chain" id="PRO_5008921689" evidence="2">
    <location>
        <begin position="21"/>
        <end position="179"/>
    </location>
</feature>
<name>A0A1D3TN09_PLAOA</name>
<reference evidence="3 4" key="1">
    <citation type="submission" date="2016-06" db="EMBL/GenBank/DDBJ databases">
        <authorList>
            <consortium name="Pathogen Informatics"/>
        </authorList>
    </citation>
    <scope>NUCLEOTIDE SEQUENCE [LARGE SCALE GENOMIC DNA]</scope>
    <source>
        <strain evidence="3">PocGH01</strain>
    </source>
</reference>
<dbReference type="AlphaFoldDB" id="A0A1D3TN09"/>
<proteinExistence type="predicted"/>
<keyword evidence="4" id="KW-1185">Reference proteome</keyword>
<evidence type="ECO:0000313" key="3">
    <source>
        <dbReference type="EMBL" id="SCP06366.1"/>
    </source>
</evidence>
<keyword evidence="2" id="KW-0732">Signal</keyword>
<evidence type="ECO:0000256" key="1">
    <source>
        <dbReference type="SAM" id="MobiDB-lite"/>
    </source>
</evidence>
<dbReference type="VEuPathDB" id="PlasmoDB:PocGH01_13055300"/>
<evidence type="ECO:0000256" key="2">
    <source>
        <dbReference type="SAM" id="SignalP"/>
    </source>
</evidence>
<feature type="compositionally biased region" description="Acidic residues" evidence="1">
    <location>
        <begin position="124"/>
        <end position="141"/>
    </location>
</feature>
<organism evidence="3 4">
    <name type="scientific">Plasmodium ovale</name>
    <name type="common">malaria parasite P. ovale</name>
    <dbReference type="NCBI Taxonomy" id="36330"/>
    <lineage>
        <taxon>Eukaryota</taxon>
        <taxon>Sar</taxon>
        <taxon>Alveolata</taxon>
        <taxon>Apicomplexa</taxon>
        <taxon>Aconoidasida</taxon>
        <taxon>Haemosporida</taxon>
        <taxon>Plasmodiidae</taxon>
        <taxon>Plasmodium</taxon>
        <taxon>Plasmodium (Plasmodium)</taxon>
    </lineage>
</organism>
<sequence length="179" mass="19832">MKKVLFMFIPLLCAIIQGKGIKNLSMRSAVASPHNHHKVTNFSATDIFEPRITQKECIKCLPDNFCECECSCKNKTGFSMKYRNASTGTKLMERGMYKNKKTSRSRQCIDLPIENSQPGTGPETEPETEPGTEPGTEPETETEGKPEIDTPDNEPIECTSSCKSVTGVQTEECSCSCFC</sequence>
<accession>A0A1D3TN09</accession>
<gene>
    <name evidence="3" type="primary">SOAP</name>
    <name evidence="3" type="ORF">POCGH01_13055300</name>
</gene>
<dbReference type="EMBL" id="LT594594">
    <property type="protein sequence ID" value="SCP06366.1"/>
    <property type="molecule type" value="Genomic_DNA"/>
</dbReference>
<protein>
    <submittedName>
        <fullName evidence="3">Secreted ookinete adhesive protein, putative</fullName>
    </submittedName>
</protein>
<dbReference type="Proteomes" id="UP000242942">
    <property type="component" value="Chromosome 13"/>
</dbReference>
<evidence type="ECO:0000313" key="4">
    <source>
        <dbReference type="Proteomes" id="UP000242942"/>
    </source>
</evidence>
<dbReference type="VEuPathDB" id="PlasmoDB:POWCR01_130052200"/>
<feature type="signal peptide" evidence="2">
    <location>
        <begin position="1"/>
        <end position="20"/>
    </location>
</feature>